<evidence type="ECO:0000313" key="3">
    <source>
        <dbReference type="Proteomes" id="UP000078343"/>
    </source>
</evidence>
<reference evidence="2 3" key="1">
    <citation type="submission" date="2016-04" db="EMBL/GenBank/DDBJ databases">
        <title>Draft genome of Fonsecaea erecta CBS 125763.</title>
        <authorList>
            <person name="Weiss V.A."/>
            <person name="Vicente V.A."/>
            <person name="Raittz R.T."/>
            <person name="Moreno L.F."/>
            <person name="De Souza E.M."/>
            <person name="Pedrosa F.O."/>
            <person name="Steffens M.B."/>
            <person name="Faoro H."/>
            <person name="Tadra-Sfeir M.Z."/>
            <person name="Najafzadeh M.J."/>
            <person name="Felipe M.S."/>
            <person name="Teixeira M."/>
            <person name="Sun J."/>
            <person name="Xi L."/>
            <person name="Gomes R."/>
            <person name="De Azevedo C.M."/>
            <person name="Salgado C.G."/>
            <person name="Da Silva M.B."/>
            <person name="Nascimento M.F."/>
            <person name="Queiroz-Telles F."/>
            <person name="Attili D.S."/>
            <person name="Gorbushina A."/>
        </authorList>
    </citation>
    <scope>NUCLEOTIDE SEQUENCE [LARGE SCALE GENOMIC DNA]</scope>
    <source>
        <strain evidence="2 3">CBS 125763</strain>
    </source>
</reference>
<dbReference type="AlphaFoldDB" id="A0A178ZU10"/>
<feature type="compositionally biased region" description="Polar residues" evidence="1">
    <location>
        <begin position="110"/>
        <end position="124"/>
    </location>
</feature>
<dbReference type="GeneID" id="30006100"/>
<dbReference type="OrthoDB" id="4142364at2759"/>
<gene>
    <name evidence="2" type="ORF">AYL99_01930</name>
</gene>
<evidence type="ECO:0000256" key="1">
    <source>
        <dbReference type="SAM" id="MobiDB-lite"/>
    </source>
</evidence>
<organism evidence="2 3">
    <name type="scientific">Fonsecaea erecta</name>
    <dbReference type="NCBI Taxonomy" id="1367422"/>
    <lineage>
        <taxon>Eukaryota</taxon>
        <taxon>Fungi</taxon>
        <taxon>Dikarya</taxon>
        <taxon>Ascomycota</taxon>
        <taxon>Pezizomycotina</taxon>
        <taxon>Eurotiomycetes</taxon>
        <taxon>Chaetothyriomycetidae</taxon>
        <taxon>Chaetothyriales</taxon>
        <taxon>Herpotrichiellaceae</taxon>
        <taxon>Fonsecaea</taxon>
    </lineage>
</organism>
<comment type="caution">
    <text evidence="2">The sequence shown here is derived from an EMBL/GenBank/DDBJ whole genome shotgun (WGS) entry which is preliminary data.</text>
</comment>
<evidence type="ECO:0000313" key="2">
    <source>
        <dbReference type="EMBL" id="OAP62703.1"/>
    </source>
</evidence>
<protein>
    <submittedName>
        <fullName evidence="2">Uncharacterized protein</fullName>
    </submittedName>
</protein>
<feature type="region of interest" description="Disordered" evidence="1">
    <location>
        <begin position="1"/>
        <end position="38"/>
    </location>
</feature>
<proteinExistence type="predicted"/>
<dbReference type="EMBL" id="LVYI01000002">
    <property type="protein sequence ID" value="OAP62703.1"/>
    <property type="molecule type" value="Genomic_DNA"/>
</dbReference>
<name>A0A178ZU10_9EURO</name>
<dbReference type="Proteomes" id="UP000078343">
    <property type="component" value="Unassembled WGS sequence"/>
</dbReference>
<dbReference type="RefSeq" id="XP_018696070.1">
    <property type="nucleotide sequence ID" value="XM_018833446.1"/>
</dbReference>
<keyword evidence="3" id="KW-1185">Reference proteome</keyword>
<feature type="region of interest" description="Disordered" evidence="1">
    <location>
        <begin position="101"/>
        <end position="124"/>
    </location>
</feature>
<sequence>MSRNMSRRPTGDSSHGLSLGRRLIQPFSQQGSREEPKYRLYPESYGVYNGMTWEKLKGFLERRFPQSAYPGLEFHEDRTRDHWIFAVPEPLNDEDKRELLKLRDSHLQPPATSQAQGRRSVSPE</sequence>
<accession>A0A178ZU10</accession>